<dbReference type="STRING" id="933852.A0A0C3AYD5"/>
<accession>A0A0C3AYD5</accession>
<dbReference type="InterPro" id="IPR009799">
    <property type="entry name" value="EthD_dom"/>
</dbReference>
<evidence type="ECO:0000313" key="3">
    <source>
        <dbReference type="EMBL" id="KIM24241.1"/>
    </source>
</evidence>
<comment type="similarity">
    <text evidence="1">Belongs to the tpcK family.</text>
</comment>
<dbReference type="SUPFAM" id="SSF54909">
    <property type="entry name" value="Dimeric alpha+beta barrel"/>
    <property type="match status" value="1"/>
</dbReference>
<dbReference type="OrthoDB" id="3183782at2759"/>
<dbReference type="Proteomes" id="UP000054097">
    <property type="component" value="Unassembled WGS sequence"/>
</dbReference>
<reference evidence="3 4" key="1">
    <citation type="submission" date="2014-04" db="EMBL/GenBank/DDBJ databases">
        <authorList>
            <consortium name="DOE Joint Genome Institute"/>
            <person name="Kuo A."/>
            <person name="Zuccaro A."/>
            <person name="Kohler A."/>
            <person name="Nagy L.G."/>
            <person name="Floudas D."/>
            <person name="Copeland A."/>
            <person name="Barry K.W."/>
            <person name="Cichocki N."/>
            <person name="Veneault-Fourrey C."/>
            <person name="LaButti K."/>
            <person name="Lindquist E.A."/>
            <person name="Lipzen A."/>
            <person name="Lundell T."/>
            <person name="Morin E."/>
            <person name="Murat C."/>
            <person name="Sun H."/>
            <person name="Tunlid A."/>
            <person name="Henrissat B."/>
            <person name="Grigoriev I.V."/>
            <person name="Hibbett D.S."/>
            <person name="Martin F."/>
            <person name="Nordberg H.P."/>
            <person name="Cantor M.N."/>
            <person name="Hua S.X."/>
        </authorList>
    </citation>
    <scope>NUCLEOTIDE SEQUENCE [LARGE SCALE GENOMIC DNA]</scope>
    <source>
        <strain evidence="3 4">MAFF 305830</strain>
    </source>
</reference>
<organism evidence="3 4">
    <name type="scientific">Serendipita vermifera MAFF 305830</name>
    <dbReference type="NCBI Taxonomy" id="933852"/>
    <lineage>
        <taxon>Eukaryota</taxon>
        <taxon>Fungi</taxon>
        <taxon>Dikarya</taxon>
        <taxon>Basidiomycota</taxon>
        <taxon>Agaricomycotina</taxon>
        <taxon>Agaricomycetes</taxon>
        <taxon>Sebacinales</taxon>
        <taxon>Serendipitaceae</taxon>
        <taxon>Serendipita</taxon>
    </lineage>
</organism>
<sequence>MSNQAAGSIRVLTFIQKREGLSDEQFQTYWKDVHAPKAKPFLEKHNIIYYSVTYTTQLPPQAADVTQLGGKMEPWEFSAFTTAVFRSPQDGDALWKDPEYQAIVKEDTAYMTQGGRLSVAMGQQEVVFQK</sequence>
<evidence type="ECO:0000313" key="4">
    <source>
        <dbReference type="Proteomes" id="UP000054097"/>
    </source>
</evidence>
<dbReference type="HOGENOM" id="CLU_115019_0_2_1"/>
<dbReference type="Gene3D" id="3.30.70.100">
    <property type="match status" value="1"/>
</dbReference>
<feature type="domain" description="EthD" evidence="2">
    <location>
        <begin position="18"/>
        <end position="109"/>
    </location>
</feature>
<dbReference type="AlphaFoldDB" id="A0A0C3AYD5"/>
<protein>
    <recommendedName>
        <fullName evidence="2">EthD domain-containing protein</fullName>
    </recommendedName>
</protein>
<name>A0A0C3AYD5_SERVB</name>
<gene>
    <name evidence="3" type="ORF">M408DRAFT_331877</name>
</gene>
<dbReference type="InterPro" id="IPR011008">
    <property type="entry name" value="Dimeric_a/b-barrel"/>
</dbReference>
<dbReference type="EMBL" id="KN824326">
    <property type="protein sequence ID" value="KIM24241.1"/>
    <property type="molecule type" value="Genomic_DNA"/>
</dbReference>
<evidence type="ECO:0000259" key="2">
    <source>
        <dbReference type="Pfam" id="PF07110"/>
    </source>
</evidence>
<dbReference type="GO" id="GO:0016491">
    <property type="term" value="F:oxidoreductase activity"/>
    <property type="evidence" value="ECO:0007669"/>
    <property type="project" value="InterPro"/>
</dbReference>
<keyword evidence="4" id="KW-1185">Reference proteome</keyword>
<proteinExistence type="inferred from homology"/>
<reference evidence="4" key="2">
    <citation type="submission" date="2015-01" db="EMBL/GenBank/DDBJ databases">
        <title>Evolutionary Origins and Diversification of the Mycorrhizal Mutualists.</title>
        <authorList>
            <consortium name="DOE Joint Genome Institute"/>
            <consortium name="Mycorrhizal Genomics Consortium"/>
            <person name="Kohler A."/>
            <person name="Kuo A."/>
            <person name="Nagy L.G."/>
            <person name="Floudas D."/>
            <person name="Copeland A."/>
            <person name="Barry K.W."/>
            <person name="Cichocki N."/>
            <person name="Veneault-Fourrey C."/>
            <person name="LaButti K."/>
            <person name="Lindquist E.A."/>
            <person name="Lipzen A."/>
            <person name="Lundell T."/>
            <person name="Morin E."/>
            <person name="Murat C."/>
            <person name="Riley R."/>
            <person name="Ohm R."/>
            <person name="Sun H."/>
            <person name="Tunlid A."/>
            <person name="Henrissat B."/>
            <person name="Grigoriev I.V."/>
            <person name="Hibbett D.S."/>
            <person name="Martin F."/>
        </authorList>
    </citation>
    <scope>NUCLEOTIDE SEQUENCE [LARGE SCALE GENOMIC DNA]</scope>
    <source>
        <strain evidence="4">MAFF 305830</strain>
    </source>
</reference>
<evidence type="ECO:0000256" key="1">
    <source>
        <dbReference type="ARBA" id="ARBA00005986"/>
    </source>
</evidence>
<dbReference type="Pfam" id="PF07110">
    <property type="entry name" value="EthD"/>
    <property type="match status" value="1"/>
</dbReference>